<name>A0ABW9R0M1_9ACTN</name>
<reference evidence="1 2" key="1">
    <citation type="submission" date="2019-11" db="EMBL/GenBank/DDBJ databases">
        <title>Acidiferrimicrobium australis gen. nov., sp. nov., an acidophilic and obligately heterotrophic, member of the Actinobacteria that catalyses dissimilatory oxido- reduction of iron isolated from metal-rich acidic water in Chile.</title>
        <authorList>
            <person name="Gonzalez D."/>
            <person name="Huber K."/>
            <person name="Hedrich S."/>
            <person name="Rojas-Villalobos C."/>
            <person name="Quatrini R."/>
            <person name="Dinamarca M.A."/>
            <person name="Schwarz A."/>
            <person name="Canales C."/>
            <person name="Nancucheo I."/>
        </authorList>
    </citation>
    <scope>NUCLEOTIDE SEQUENCE [LARGE SCALE GENOMIC DNA]</scope>
    <source>
        <strain evidence="1 2">USS-CCA1</strain>
    </source>
</reference>
<dbReference type="EMBL" id="WJHE01000921">
    <property type="protein sequence ID" value="MST34268.1"/>
    <property type="molecule type" value="Genomic_DNA"/>
</dbReference>
<proteinExistence type="predicted"/>
<keyword evidence="2" id="KW-1185">Reference proteome</keyword>
<evidence type="ECO:0000313" key="1">
    <source>
        <dbReference type="EMBL" id="MST34268.1"/>
    </source>
</evidence>
<comment type="caution">
    <text evidence="1">The sequence shown here is derived from an EMBL/GenBank/DDBJ whole genome shotgun (WGS) entry which is preliminary data.</text>
</comment>
<dbReference type="Proteomes" id="UP000437736">
    <property type="component" value="Unassembled WGS sequence"/>
</dbReference>
<protein>
    <submittedName>
        <fullName evidence="1">Uncharacterized protein</fullName>
    </submittedName>
</protein>
<evidence type="ECO:0000313" key="2">
    <source>
        <dbReference type="Proteomes" id="UP000437736"/>
    </source>
</evidence>
<organism evidence="1 2">
    <name type="scientific">Acidiferrimicrobium australe</name>
    <dbReference type="NCBI Taxonomy" id="2664430"/>
    <lineage>
        <taxon>Bacteria</taxon>
        <taxon>Bacillati</taxon>
        <taxon>Actinomycetota</taxon>
        <taxon>Acidimicrobiia</taxon>
        <taxon>Acidimicrobiales</taxon>
        <taxon>Acidimicrobiaceae</taxon>
        <taxon>Acidiferrimicrobium</taxon>
    </lineage>
</organism>
<accession>A0ABW9R0M1</accession>
<gene>
    <name evidence="1" type="ORF">GHK86_16260</name>
</gene>
<sequence length="56" mass="5750">MMAAVAGAVLIAIVLVVVLPAAFWFVWGAVAWALGQLLTGEAEATHEGSELIATNV</sequence>